<keyword evidence="6" id="KW-1185">Reference proteome</keyword>
<dbReference type="EMBL" id="RBKU01000001">
    <property type="protein sequence ID" value="RKR84428.1"/>
    <property type="molecule type" value="Genomic_DNA"/>
</dbReference>
<dbReference type="PRINTS" id="PR00032">
    <property type="entry name" value="HTHARAC"/>
</dbReference>
<dbReference type="GO" id="GO:0043565">
    <property type="term" value="F:sequence-specific DNA binding"/>
    <property type="evidence" value="ECO:0007669"/>
    <property type="project" value="InterPro"/>
</dbReference>
<dbReference type="Proteomes" id="UP000268007">
    <property type="component" value="Unassembled WGS sequence"/>
</dbReference>
<dbReference type="SUPFAM" id="SSF46689">
    <property type="entry name" value="Homeodomain-like"/>
    <property type="match status" value="1"/>
</dbReference>
<dbReference type="Pfam" id="PF12833">
    <property type="entry name" value="HTH_18"/>
    <property type="match status" value="1"/>
</dbReference>
<evidence type="ECO:0000259" key="4">
    <source>
        <dbReference type="PROSITE" id="PS01124"/>
    </source>
</evidence>
<dbReference type="PANTHER" id="PTHR43280:SF32">
    <property type="entry name" value="TRANSCRIPTIONAL REGULATORY PROTEIN"/>
    <property type="match status" value="1"/>
</dbReference>
<dbReference type="InterPro" id="IPR009057">
    <property type="entry name" value="Homeodomain-like_sf"/>
</dbReference>
<organism evidence="5 6">
    <name type="scientific">Mucilaginibacter gracilis</name>
    <dbReference type="NCBI Taxonomy" id="423350"/>
    <lineage>
        <taxon>Bacteria</taxon>
        <taxon>Pseudomonadati</taxon>
        <taxon>Bacteroidota</taxon>
        <taxon>Sphingobacteriia</taxon>
        <taxon>Sphingobacteriales</taxon>
        <taxon>Sphingobacteriaceae</taxon>
        <taxon>Mucilaginibacter</taxon>
    </lineage>
</organism>
<dbReference type="InterPro" id="IPR020449">
    <property type="entry name" value="Tscrpt_reg_AraC-type_HTH"/>
</dbReference>
<proteinExistence type="predicted"/>
<keyword evidence="3" id="KW-0804">Transcription</keyword>
<protein>
    <submittedName>
        <fullName evidence="5">Helix-turn-helix protein</fullName>
    </submittedName>
</protein>
<dbReference type="Gene3D" id="1.10.10.60">
    <property type="entry name" value="Homeodomain-like"/>
    <property type="match status" value="1"/>
</dbReference>
<name>A0A495J7P1_9SPHI</name>
<evidence type="ECO:0000256" key="2">
    <source>
        <dbReference type="ARBA" id="ARBA00023125"/>
    </source>
</evidence>
<feature type="domain" description="HTH araC/xylS-type" evidence="4">
    <location>
        <begin position="214"/>
        <end position="296"/>
    </location>
</feature>
<reference evidence="5 6" key="1">
    <citation type="submission" date="2018-10" db="EMBL/GenBank/DDBJ databases">
        <title>Genomic Encyclopedia of Archaeal and Bacterial Type Strains, Phase II (KMG-II): from individual species to whole genera.</title>
        <authorList>
            <person name="Goeker M."/>
        </authorList>
    </citation>
    <scope>NUCLEOTIDE SEQUENCE [LARGE SCALE GENOMIC DNA]</scope>
    <source>
        <strain evidence="5 6">DSM 18602</strain>
    </source>
</reference>
<evidence type="ECO:0000313" key="6">
    <source>
        <dbReference type="Proteomes" id="UP000268007"/>
    </source>
</evidence>
<evidence type="ECO:0000256" key="1">
    <source>
        <dbReference type="ARBA" id="ARBA00023015"/>
    </source>
</evidence>
<sequence length="297" mass="34351">MKYLDIKSITELHEFFRYDKPLHPLITIVDMGKVDRTYREPDVAYRLGMYAITLKKVDGTFKYGRTNIDFAEGTLLFAAPDQVIMPDPSNKVEGWGLFIHPDFFNATAKGHQLTQYSFFGYDFNEGLHLSDGEKMVIEATLQNIGKEISNTLDTHSHQLILTNLELMFSYAGRFYDRQFLTRAKPANDLVQQFELLLNDYFKLDSLVNLGLPDVKYFADRLNRSPNYLSDLLVKYTGQSIQVHIHRKLIDKAKHLLWSTDNTITEIAFDLGFEHPSHFTKLFKSKTGQSPKSYRVMN</sequence>
<keyword evidence="2" id="KW-0238">DNA-binding</keyword>
<evidence type="ECO:0000313" key="5">
    <source>
        <dbReference type="EMBL" id="RKR84428.1"/>
    </source>
</evidence>
<dbReference type="RefSeq" id="WP_121200052.1">
    <property type="nucleotide sequence ID" value="NZ_RBKU01000001.1"/>
</dbReference>
<gene>
    <name evidence="5" type="ORF">BDD43_4663</name>
</gene>
<evidence type="ECO:0000256" key="3">
    <source>
        <dbReference type="ARBA" id="ARBA00023163"/>
    </source>
</evidence>
<comment type="caution">
    <text evidence="5">The sequence shown here is derived from an EMBL/GenBank/DDBJ whole genome shotgun (WGS) entry which is preliminary data.</text>
</comment>
<dbReference type="InterPro" id="IPR018060">
    <property type="entry name" value="HTH_AraC"/>
</dbReference>
<keyword evidence="1" id="KW-0805">Transcription regulation</keyword>
<dbReference type="OrthoDB" id="9816214at2"/>
<accession>A0A495J7P1</accession>
<dbReference type="GO" id="GO:0003700">
    <property type="term" value="F:DNA-binding transcription factor activity"/>
    <property type="evidence" value="ECO:0007669"/>
    <property type="project" value="InterPro"/>
</dbReference>
<dbReference type="PANTHER" id="PTHR43280">
    <property type="entry name" value="ARAC-FAMILY TRANSCRIPTIONAL REGULATOR"/>
    <property type="match status" value="1"/>
</dbReference>
<dbReference type="PROSITE" id="PS01124">
    <property type="entry name" value="HTH_ARAC_FAMILY_2"/>
    <property type="match status" value="1"/>
</dbReference>
<dbReference type="AlphaFoldDB" id="A0A495J7P1"/>
<dbReference type="SMART" id="SM00342">
    <property type="entry name" value="HTH_ARAC"/>
    <property type="match status" value="1"/>
</dbReference>